<sequence length="164" mass="19605">MFSKQSLIRLYRLENKGFVQCGQAFFLCFATDLPHLLCESIKDRYNFILCSFSDMQINFCYTTTSRMPYVDDTGLVTFSNYARRMLFKETSLFIQFDDTQFDEMIYSLRRIENNLRQLSKIAEQSQDSQAYRAMDYSRRLVSNYKEQLTRYHKKKKQKLLSKGT</sequence>
<name>A0A8D6XS39_STRTR</name>
<evidence type="ECO:0000313" key="2">
    <source>
        <dbReference type="Proteomes" id="UP000509833"/>
    </source>
</evidence>
<evidence type="ECO:0000313" key="1">
    <source>
        <dbReference type="EMBL" id="CAD0139574.1"/>
    </source>
</evidence>
<reference evidence="1 2" key="1">
    <citation type="submission" date="2020-06" db="EMBL/GenBank/DDBJ databases">
        <authorList>
            <person name="Chuat V."/>
        </authorList>
    </citation>
    <scope>NUCLEOTIDE SEQUENCE [LARGE SCALE GENOMIC DNA]</scope>
    <source>
        <strain evidence="1">STH_CIRM_336</strain>
    </source>
</reference>
<organism evidence="1 2">
    <name type="scientific">Streptococcus thermophilus</name>
    <dbReference type="NCBI Taxonomy" id="1308"/>
    <lineage>
        <taxon>Bacteria</taxon>
        <taxon>Bacillati</taxon>
        <taxon>Bacillota</taxon>
        <taxon>Bacilli</taxon>
        <taxon>Lactobacillales</taxon>
        <taxon>Streptococcaceae</taxon>
        <taxon>Streptococcus</taxon>
    </lineage>
</organism>
<protein>
    <submittedName>
        <fullName evidence="1">Uncharacterized protein</fullName>
    </submittedName>
</protein>
<gene>
    <name evidence="1" type="ORF">STHERMO_2035</name>
</gene>
<dbReference type="Proteomes" id="UP000509833">
    <property type="component" value="Chromosome"/>
</dbReference>
<accession>A0A8D6XS39</accession>
<proteinExistence type="predicted"/>
<dbReference type="EMBL" id="LR822017">
    <property type="protein sequence ID" value="CAD0139574.1"/>
    <property type="molecule type" value="Genomic_DNA"/>
</dbReference>
<dbReference type="AlphaFoldDB" id="A0A8D6XS39"/>